<comment type="catalytic activity">
    <reaction evidence="1">
        <text>an N-(ADP-alpha-D-ribosyl)-thymidine in DNA + H2O = a thymidine in DNA + ADP-D-ribose</text>
        <dbReference type="Rhea" id="RHEA:71655"/>
        <dbReference type="Rhea" id="RHEA-COMP:13556"/>
        <dbReference type="Rhea" id="RHEA-COMP:18051"/>
        <dbReference type="ChEBI" id="CHEBI:15377"/>
        <dbReference type="ChEBI" id="CHEBI:57967"/>
        <dbReference type="ChEBI" id="CHEBI:137386"/>
        <dbReference type="ChEBI" id="CHEBI:191199"/>
    </reaction>
    <physiologicalReaction direction="left-to-right" evidence="1">
        <dbReference type="Rhea" id="RHEA:71656"/>
    </physiologicalReaction>
</comment>
<dbReference type="Gene3D" id="3.40.220.10">
    <property type="entry name" value="Leucine Aminopeptidase, subunit E, domain 1"/>
    <property type="match status" value="1"/>
</dbReference>
<evidence type="ECO:0000313" key="4">
    <source>
        <dbReference type="Proteomes" id="UP001468798"/>
    </source>
</evidence>
<name>A0ABU9NNU4_9FLAO</name>
<sequence length="353" mass="40287">MIRYTKGDLLSATTEALVNTVNTVGVMGKGIALQFKTRFPQNFKVYQEACKKGTFNTGQVLVVREGDLLHQKTIVNFPTKAHWKADSKYEYISTGLEALKNALLEYNIKSIAIPPLGCGNGGLDWNRVKIMIEESLSHVDCDIVVYTPNNEIKAILQKETAKKEAKLTPARAMLIYLLFQYEASGEQSSLFVANKLAYFLQRKGEKLRLKFEAHHYGPYTVQLNHVLMHLNGVYLKGMEQNQAKPFEPLWLNYDKYSEIESYLKENINFEQQQRLNSVLQLLQGFESTFALELLATVDFVSTENKSNDIESIQKAIASWSNRKANLFENKQIEIAHNHLKNHTENIFNSAIRD</sequence>
<dbReference type="PANTHER" id="PTHR12521:SF0">
    <property type="entry name" value="ADP-RIBOSE GLYCOHYDROLASE OARD1"/>
    <property type="match status" value="1"/>
</dbReference>
<dbReference type="PROSITE" id="PS51154">
    <property type="entry name" value="MACRO"/>
    <property type="match status" value="1"/>
</dbReference>
<dbReference type="InterPro" id="IPR050892">
    <property type="entry name" value="ADP-ribose_metab_enzymes"/>
</dbReference>
<gene>
    <name evidence="3" type="ORF">WFZ86_10895</name>
</gene>
<evidence type="ECO:0000256" key="1">
    <source>
        <dbReference type="ARBA" id="ARBA00035885"/>
    </source>
</evidence>
<dbReference type="RefSeq" id="WP_342691935.1">
    <property type="nucleotide sequence ID" value="NZ_JBCGDP010000009.1"/>
</dbReference>
<evidence type="ECO:0000259" key="2">
    <source>
        <dbReference type="PROSITE" id="PS51154"/>
    </source>
</evidence>
<dbReference type="Proteomes" id="UP001468798">
    <property type="component" value="Unassembled WGS sequence"/>
</dbReference>
<feature type="domain" description="Macro" evidence="2">
    <location>
        <begin position="1"/>
        <end position="164"/>
    </location>
</feature>
<dbReference type="CDD" id="cd02901">
    <property type="entry name" value="Macro_Poa1p-like"/>
    <property type="match status" value="1"/>
</dbReference>
<organism evidence="3 4">
    <name type="scientific">Flavobacterium polysaccharolyticum</name>
    <dbReference type="NCBI Taxonomy" id="3133148"/>
    <lineage>
        <taxon>Bacteria</taxon>
        <taxon>Pseudomonadati</taxon>
        <taxon>Bacteroidota</taxon>
        <taxon>Flavobacteriia</taxon>
        <taxon>Flavobacteriales</taxon>
        <taxon>Flavobacteriaceae</taxon>
        <taxon>Flavobacterium</taxon>
    </lineage>
</organism>
<evidence type="ECO:0000313" key="3">
    <source>
        <dbReference type="EMBL" id="MEM0577005.1"/>
    </source>
</evidence>
<comment type="caution">
    <text evidence="3">The sequence shown here is derived from an EMBL/GenBank/DDBJ whole genome shotgun (WGS) entry which is preliminary data.</text>
</comment>
<accession>A0ABU9NNU4</accession>
<dbReference type="Pfam" id="PF01661">
    <property type="entry name" value="Macro"/>
    <property type="match status" value="1"/>
</dbReference>
<reference evidence="3 4" key="1">
    <citation type="submission" date="2024-03" db="EMBL/GenBank/DDBJ databases">
        <title>Two novel species of the genus Flavobacterium exhibiting potentially degradation of complex polysaccharides.</title>
        <authorList>
            <person name="Lian X."/>
        </authorList>
    </citation>
    <scope>NUCLEOTIDE SEQUENCE [LARGE SCALE GENOMIC DNA]</scope>
    <source>
        <strain evidence="3 4">N6</strain>
    </source>
</reference>
<dbReference type="EMBL" id="JBCGDP010000009">
    <property type="protein sequence ID" value="MEM0577005.1"/>
    <property type="molecule type" value="Genomic_DNA"/>
</dbReference>
<proteinExistence type="predicted"/>
<dbReference type="SUPFAM" id="SSF52949">
    <property type="entry name" value="Macro domain-like"/>
    <property type="match status" value="1"/>
</dbReference>
<dbReference type="InterPro" id="IPR043472">
    <property type="entry name" value="Macro_dom-like"/>
</dbReference>
<dbReference type="SMART" id="SM00506">
    <property type="entry name" value="A1pp"/>
    <property type="match status" value="1"/>
</dbReference>
<protein>
    <submittedName>
        <fullName evidence="3">Macro domain-containing protein</fullName>
    </submittedName>
</protein>
<dbReference type="InterPro" id="IPR002589">
    <property type="entry name" value="Macro_dom"/>
</dbReference>
<keyword evidence="4" id="KW-1185">Reference proteome</keyword>
<dbReference type="PANTHER" id="PTHR12521">
    <property type="entry name" value="PROTEIN C6ORF130"/>
    <property type="match status" value="1"/>
</dbReference>